<dbReference type="Proteomes" id="UP000275078">
    <property type="component" value="Unassembled WGS sequence"/>
</dbReference>
<protein>
    <submittedName>
        <fullName evidence="3">Uncharacterized protein</fullName>
    </submittedName>
</protein>
<organism evidence="3 4">
    <name type="scientific">Ascobolus immersus RN42</name>
    <dbReference type="NCBI Taxonomy" id="1160509"/>
    <lineage>
        <taxon>Eukaryota</taxon>
        <taxon>Fungi</taxon>
        <taxon>Dikarya</taxon>
        <taxon>Ascomycota</taxon>
        <taxon>Pezizomycotina</taxon>
        <taxon>Pezizomycetes</taxon>
        <taxon>Pezizales</taxon>
        <taxon>Ascobolaceae</taxon>
        <taxon>Ascobolus</taxon>
    </lineage>
</organism>
<keyword evidence="2" id="KW-0732">Signal</keyword>
<dbReference type="EMBL" id="ML119818">
    <property type="protein sequence ID" value="RPA73521.1"/>
    <property type="molecule type" value="Genomic_DNA"/>
</dbReference>
<evidence type="ECO:0000313" key="3">
    <source>
        <dbReference type="EMBL" id="RPA73521.1"/>
    </source>
</evidence>
<keyword evidence="4" id="KW-1185">Reference proteome</keyword>
<feature type="compositionally biased region" description="Basic and acidic residues" evidence="1">
    <location>
        <begin position="82"/>
        <end position="101"/>
    </location>
</feature>
<feature type="region of interest" description="Disordered" evidence="1">
    <location>
        <begin position="79"/>
        <end position="109"/>
    </location>
</feature>
<evidence type="ECO:0000256" key="1">
    <source>
        <dbReference type="SAM" id="MobiDB-lite"/>
    </source>
</evidence>
<feature type="compositionally biased region" description="Acidic residues" evidence="1">
    <location>
        <begin position="574"/>
        <end position="584"/>
    </location>
</feature>
<dbReference type="AlphaFoldDB" id="A0A3N4HN39"/>
<evidence type="ECO:0000256" key="2">
    <source>
        <dbReference type="SAM" id="SignalP"/>
    </source>
</evidence>
<feature type="chain" id="PRO_5018146871" evidence="2">
    <location>
        <begin position="23"/>
        <end position="593"/>
    </location>
</feature>
<evidence type="ECO:0000313" key="4">
    <source>
        <dbReference type="Proteomes" id="UP000275078"/>
    </source>
</evidence>
<name>A0A3N4HN39_ASCIM</name>
<proteinExistence type="predicted"/>
<feature type="region of interest" description="Disordered" evidence="1">
    <location>
        <begin position="270"/>
        <end position="444"/>
    </location>
</feature>
<gene>
    <name evidence="3" type="ORF">BJ508DRAFT_381026</name>
</gene>
<sequence length="593" mass="66215">MRLRLVLFGATALLGWAGNVSAIGESWLPIPVFSDPVGDARTEAGGWFPFPKLSDPAGDAEKGRVAEPRSWLPIPVYSDPYGDQRRETAKAAKAEEAERRNSLAPPPGHIEGEFIPGQFLVFFEPFTPTNKRVFCSPWHKITFEAETLMKEVFERFYKNMNRLDIPYESLRNMTCVGHHNHMFTHFRLPQPQTAEESAGLLASLKRLKKVPGVKQMQNAEYVDLYERSGSPWFDAFLDYLNETVPRALKLYIYQFSPRGLENSRRYYYGRGRGNYRRTSPNGAEADEDVPEPVFLIPEERRVTYPEDYEAEDDNPVDENMNPRSGFHAYDIPARDTPPHDIPTQDTTPQDIPAPPNTPWNRSPSHDSPLILSPPHDVIPSHDDLPPQDIPSQDIPSHDDNPSDDSPPPGTPSEKSDAPTHVTPSWENMPSFYDYFEDHGTDSSDWLERGNAAILAKEAYIRSIPLVPDPEFDAPSSFFEENIRFRKPKVTVPEPEDPEKEVNPEDGQGAGNDGVQAGRTPGSSIEWKGSDDGAAQAGSPHSSIEWKGDDDGAVDDGAVQAGSTSSSLEWKGGDDLEEKDDDEIYPSDSMSNYG</sequence>
<reference evidence="3 4" key="1">
    <citation type="journal article" date="2018" name="Nat. Ecol. Evol.">
        <title>Pezizomycetes genomes reveal the molecular basis of ectomycorrhizal truffle lifestyle.</title>
        <authorList>
            <person name="Murat C."/>
            <person name="Payen T."/>
            <person name="Noel B."/>
            <person name="Kuo A."/>
            <person name="Morin E."/>
            <person name="Chen J."/>
            <person name="Kohler A."/>
            <person name="Krizsan K."/>
            <person name="Balestrini R."/>
            <person name="Da Silva C."/>
            <person name="Montanini B."/>
            <person name="Hainaut M."/>
            <person name="Levati E."/>
            <person name="Barry K.W."/>
            <person name="Belfiori B."/>
            <person name="Cichocki N."/>
            <person name="Clum A."/>
            <person name="Dockter R.B."/>
            <person name="Fauchery L."/>
            <person name="Guy J."/>
            <person name="Iotti M."/>
            <person name="Le Tacon F."/>
            <person name="Lindquist E.A."/>
            <person name="Lipzen A."/>
            <person name="Malagnac F."/>
            <person name="Mello A."/>
            <person name="Molinier V."/>
            <person name="Miyauchi S."/>
            <person name="Poulain J."/>
            <person name="Riccioni C."/>
            <person name="Rubini A."/>
            <person name="Sitrit Y."/>
            <person name="Splivallo R."/>
            <person name="Traeger S."/>
            <person name="Wang M."/>
            <person name="Zifcakova L."/>
            <person name="Wipf D."/>
            <person name="Zambonelli A."/>
            <person name="Paolocci F."/>
            <person name="Nowrousian M."/>
            <person name="Ottonello S."/>
            <person name="Baldrian P."/>
            <person name="Spatafora J.W."/>
            <person name="Henrissat B."/>
            <person name="Nagy L.G."/>
            <person name="Aury J.M."/>
            <person name="Wincker P."/>
            <person name="Grigoriev I.V."/>
            <person name="Bonfante P."/>
            <person name="Martin F.M."/>
        </authorList>
    </citation>
    <scope>NUCLEOTIDE SEQUENCE [LARGE SCALE GENOMIC DNA]</scope>
    <source>
        <strain evidence="3 4">RN42</strain>
    </source>
</reference>
<feature type="signal peptide" evidence="2">
    <location>
        <begin position="1"/>
        <end position="22"/>
    </location>
</feature>
<accession>A0A3N4HN39</accession>
<feature type="region of interest" description="Disordered" evidence="1">
    <location>
        <begin position="485"/>
        <end position="593"/>
    </location>
</feature>
<feature type="compositionally biased region" description="Basic and acidic residues" evidence="1">
    <location>
        <begin position="435"/>
        <end position="444"/>
    </location>
</feature>
<feature type="compositionally biased region" description="Acidic residues" evidence="1">
    <location>
        <begin position="306"/>
        <end position="316"/>
    </location>
</feature>